<dbReference type="AlphaFoldDB" id="A0A165NX48"/>
<organism evidence="3 4">
    <name type="scientific">Neolentinus lepideus HHB14362 ss-1</name>
    <dbReference type="NCBI Taxonomy" id="1314782"/>
    <lineage>
        <taxon>Eukaryota</taxon>
        <taxon>Fungi</taxon>
        <taxon>Dikarya</taxon>
        <taxon>Basidiomycota</taxon>
        <taxon>Agaricomycotina</taxon>
        <taxon>Agaricomycetes</taxon>
        <taxon>Gloeophyllales</taxon>
        <taxon>Gloeophyllaceae</taxon>
        <taxon>Neolentinus</taxon>
    </lineage>
</organism>
<feature type="region of interest" description="Disordered" evidence="1">
    <location>
        <begin position="281"/>
        <end position="323"/>
    </location>
</feature>
<accession>A0A165NX48</accession>
<reference evidence="3 4" key="1">
    <citation type="journal article" date="2016" name="Mol. Biol. Evol.">
        <title>Comparative Genomics of Early-Diverging Mushroom-Forming Fungi Provides Insights into the Origins of Lignocellulose Decay Capabilities.</title>
        <authorList>
            <person name="Nagy L.G."/>
            <person name="Riley R."/>
            <person name="Tritt A."/>
            <person name="Adam C."/>
            <person name="Daum C."/>
            <person name="Floudas D."/>
            <person name="Sun H."/>
            <person name="Yadav J.S."/>
            <person name="Pangilinan J."/>
            <person name="Larsson K.H."/>
            <person name="Matsuura K."/>
            <person name="Barry K."/>
            <person name="Labutti K."/>
            <person name="Kuo R."/>
            <person name="Ohm R.A."/>
            <person name="Bhattacharya S.S."/>
            <person name="Shirouzu T."/>
            <person name="Yoshinaga Y."/>
            <person name="Martin F.M."/>
            <person name="Grigoriev I.V."/>
            <person name="Hibbett D.S."/>
        </authorList>
    </citation>
    <scope>NUCLEOTIDE SEQUENCE [LARGE SCALE GENOMIC DNA]</scope>
    <source>
        <strain evidence="3 4">HHB14362 ss-1</strain>
    </source>
</reference>
<dbReference type="Proteomes" id="UP000076761">
    <property type="component" value="Unassembled WGS sequence"/>
</dbReference>
<feature type="chain" id="PRO_5007863491" description="Fungal-type protein kinase domain-containing protein" evidence="2">
    <location>
        <begin position="21"/>
        <end position="323"/>
    </location>
</feature>
<feature type="compositionally biased region" description="Polar residues" evidence="1">
    <location>
        <begin position="313"/>
        <end position="323"/>
    </location>
</feature>
<evidence type="ECO:0000256" key="1">
    <source>
        <dbReference type="SAM" id="MobiDB-lite"/>
    </source>
</evidence>
<name>A0A165NX48_9AGAM</name>
<dbReference type="InParanoid" id="A0A165NX48"/>
<evidence type="ECO:0008006" key="5">
    <source>
        <dbReference type="Google" id="ProtNLM"/>
    </source>
</evidence>
<sequence>MCWTVCTIFMVAVFLERCFPGWKAPPILNEHRVRGLLEHELLSDKIQHESLDSRVSDVQTELSLSEFTGYQPLLPYSAASSRHPRRSTVQYKSPPAFITVSSTENIAHTLGSELDLSIDRRKTRDQIHAASSREISLGSTRFFADKAYWSKEYVSRYLLRHLTRISPRLRFSVGLALRPGIAVIRDGDGETYIVKVTSLVSTCAVDDKLHRSSECPRYLGDAPYYWLAYLPLSARRVVIVWLLLVVFVRTEEELDEVMREPYHLLVYERLVATIRKAPSELDGEVPSATSNKGNRTESNPKDLAVPNDPEAGTKTTSNAVDLP</sequence>
<evidence type="ECO:0000313" key="4">
    <source>
        <dbReference type="Proteomes" id="UP000076761"/>
    </source>
</evidence>
<dbReference type="EMBL" id="KV425624">
    <property type="protein sequence ID" value="KZT20230.1"/>
    <property type="molecule type" value="Genomic_DNA"/>
</dbReference>
<feature type="signal peptide" evidence="2">
    <location>
        <begin position="1"/>
        <end position="20"/>
    </location>
</feature>
<keyword evidence="4" id="KW-1185">Reference proteome</keyword>
<keyword evidence="2" id="KW-0732">Signal</keyword>
<protein>
    <recommendedName>
        <fullName evidence="5">Fungal-type protein kinase domain-containing protein</fullName>
    </recommendedName>
</protein>
<evidence type="ECO:0000256" key="2">
    <source>
        <dbReference type="SAM" id="SignalP"/>
    </source>
</evidence>
<proteinExistence type="predicted"/>
<evidence type="ECO:0000313" key="3">
    <source>
        <dbReference type="EMBL" id="KZT20230.1"/>
    </source>
</evidence>
<gene>
    <name evidence="3" type="ORF">NEOLEDRAFT_1245394</name>
</gene>